<dbReference type="PANTHER" id="PTHR23001">
    <property type="entry name" value="EUKARYOTIC TRANSLATION INITIATION FACTOR"/>
    <property type="match status" value="1"/>
</dbReference>
<organism evidence="5 6">
    <name type="scientific">Tritrichomonas foetus</name>
    <dbReference type="NCBI Taxonomy" id="1144522"/>
    <lineage>
        <taxon>Eukaryota</taxon>
        <taxon>Metamonada</taxon>
        <taxon>Parabasalia</taxon>
        <taxon>Tritrichomonadida</taxon>
        <taxon>Tritrichomonadidae</taxon>
        <taxon>Tritrichomonas</taxon>
    </lineage>
</organism>
<dbReference type="Gene3D" id="3.30.30.170">
    <property type="match status" value="1"/>
</dbReference>
<dbReference type="GO" id="GO:0031369">
    <property type="term" value="F:translation initiation factor binding"/>
    <property type="evidence" value="ECO:0007669"/>
    <property type="project" value="TreeGrafter"/>
</dbReference>
<dbReference type="InterPro" id="IPR016189">
    <property type="entry name" value="Transl_init_fac_IF2/IF5_N"/>
</dbReference>
<dbReference type="GO" id="GO:0003743">
    <property type="term" value="F:translation initiation factor activity"/>
    <property type="evidence" value="ECO:0007669"/>
    <property type="project" value="UniProtKB-KW"/>
</dbReference>
<dbReference type="EMBL" id="MLAK01000860">
    <property type="protein sequence ID" value="OHT02640.1"/>
    <property type="molecule type" value="Genomic_DNA"/>
</dbReference>
<dbReference type="VEuPathDB" id="TrichDB:TRFO_07072"/>
<protein>
    <submittedName>
        <fullName evidence="5">Eukaryotic translation initiation factor 2 subunit 2</fullName>
    </submittedName>
</protein>
<comment type="similarity">
    <text evidence="1">Belongs to the eIF-2-beta/eIF-5 family.</text>
</comment>
<gene>
    <name evidence="5" type="ORF">TRFO_07072</name>
</gene>
<reference evidence="5" key="1">
    <citation type="submission" date="2016-10" db="EMBL/GenBank/DDBJ databases">
        <authorList>
            <person name="Benchimol M."/>
            <person name="Almeida L.G."/>
            <person name="Vasconcelos A.T."/>
            <person name="Perreira-Neves A."/>
            <person name="Rosa I.A."/>
            <person name="Tasca T."/>
            <person name="Bogo M.R."/>
            <person name="de Souza W."/>
        </authorList>
    </citation>
    <scope>NUCLEOTIDE SEQUENCE [LARGE SCALE GENOMIC DNA]</scope>
    <source>
        <strain evidence="5">K</strain>
    </source>
</reference>
<proteinExistence type="inferred from homology"/>
<dbReference type="PANTHER" id="PTHR23001:SF3">
    <property type="entry name" value="EUKARYOTIC TRANSLATION INITIATION FACTOR 2 SUBUNIT 2"/>
    <property type="match status" value="1"/>
</dbReference>
<dbReference type="InterPro" id="IPR016190">
    <property type="entry name" value="Transl_init_fac_IF2/IF5_Zn-bd"/>
</dbReference>
<keyword evidence="3" id="KW-0648">Protein biosynthesis</keyword>
<evidence type="ECO:0000313" key="6">
    <source>
        <dbReference type="Proteomes" id="UP000179807"/>
    </source>
</evidence>
<evidence type="ECO:0000259" key="4">
    <source>
        <dbReference type="SMART" id="SM00653"/>
    </source>
</evidence>
<dbReference type="Proteomes" id="UP000179807">
    <property type="component" value="Unassembled WGS sequence"/>
</dbReference>
<name>A0A1J4JW24_9EUKA</name>
<evidence type="ECO:0000256" key="3">
    <source>
        <dbReference type="ARBA" id="ARBA00022917"/>
    </source>
</evidence>
<dbReference type="InterPro" id="IPR002735">
    <property type="entry name" value="Transl_init_fac_IF2/IF5_dom"/>
</dbReference>
<dbReference type="GO" id="GO:0001731">
    <property type="term" value="P:formation of translation preinitiation complex"/>
    <property type="evidence" value="ECO:0007669"/>
    <property type="project" value="TreeGrafter"/>
</dbReference>
<dbReference type="RefSeq" id="XP_068355776.1">
    <property type="nucleotide sequence ID" value="XM_068493479.1"/>
</dbReference>
<keyword evidence="2 5" id="KW-0396">Initiation factor</keyword>
<dbReference type="SUPFAM" id="SSF75689">
    <property type="entry name" value="Zinc-binding domain of translation initiation factor 2 beta"/>
    <property type="match status" value="1"/>
</dbReference>
<dbReference type="AlphaFoldDB" id="A0A1J4JW24"/>
<dbReference type="OrthoDB" id="10255414at2759"/>
<sequence>MTTPILGEFDPTVLKKKPHFRTEVMEESRATDSNIDVNLYKYDEMLSRGCKLMHNQNVEASSSSRRIALPAISITRKAKKTIFNNFTAVCQIMKRDPEHVKQYICTEQNTDASIDGSGGLVITGRLQQTTIEKYITQYVHFYVKCPVCGSMDTKLEKNNRLLFIVCNQCTAQRSVQQIRAGFKANTTKRSKRV</sequence>
<evidence type="ECO:0000313" key="5">
    <source>
        <dbReference type="EMBL" id="OHT02640.1"/>
    </source>
</evidence>
<dbReference type="Pfam" id="PF01873">
    <property type="entry name" value="eIF-5_eIF-2B"/>
    <property type="match status" value="1"/>
</dbReference>
<comment type="caution">
    <text evidence="5">The sequence shown here is derived from an EMBL/GenBank/DDBJ whole genome shotgun (WGS) entry which is preliminary data.</text>
</comment>
<dbReference type="GeneID" id="94828183"/>
<keyword evidence="6" id="KW-1185">Reference proteome</keyword>
<accession>A0A1J4JW24</accession>
<dbReference type="InterPro" id="IPR045196">
    <property type="entry name" value="IF2/IF5"/>
</dbReference>
<dbReference type="FunFam" id="3.30.30.170:FF:000001">
    <property type="entry name" value="Eukaryotic translation initiation factor 2 subunit"/>
    <property type="match status" value="1"/>
</dbReference>
<dbReference type="GO" id="GO:0005850">
    <property type="term" value="C:eukaryotic translation initiation factor 2 complex"/>
    <property type="evidence" value="ECO:0007669"/>
    <property type="project" value="TreeGrafter"/>
</dbReference>
<dbReference type="SMART" id="SM00653">
    <property type="entry name" value="eIF2B_5"/>
    <property type="match status" value="1"/>
</dbReference>
<dbReference type="SUPFAM" id="SSF100966">
    <property type="entry name" value="Translation initiation factor 2 beta, aIF2beta, N-terminal domain"/>
    <property type="match status" value="1"/>
</dbReference>
<evidence type="ECO:0000256" key="1">
    <source>
        <dbReference type="ARBA" id="ARBA00010397"/>
    </source>
</evidence>
<feature type="domain" description="Translation initiation factor IF2/IF5" evidence="4">
    <location>
        <begin position="64"/>
        <end position="172"/>
    </location>
</feature>
<dbReference type="GO" id="GO:0003729">
    <property type="term" value="F:mRNA binding"/>
    <property type="evidence" value="ECO:0007669"/>
    <property type="project" value="TreeGrafter"/>
</dbReference>
<evidence type="ECO:0000256" key="2">
    <source>
        <dbReference type="ARBA" id="ARBA00022540"/>
    </source>
</evidence>